<reference evidence="1" key="1">
    <citation type="submission" date="2021-02" db="EMBL/GenBank/DDBJ databases">
        <authorList>
            <person name="Nowell W R."/>
        </authorList>
    </citation>
    <scope>NUCLEOTIDE SEQUENCE</scope>
</reference>
<protein>
    <submittedName>
        <fullName evidence="1">Uncharacterized protein</fullName>
    </submittedName>
</protein>
<evidence type="ECO:0000313" key="1">
    <source>
        <dbReference type="EMBL" id="CAF3236488.1"/>
    </source>
</evidence>
<dbReference type="InterPro" id="IPR029032">
    <property type="entry name" value="AhpD-like"/>
</dbReference>
<dbReference type="Gene3D" id="1.20.1290.10">
    <property type="entry name" value="AhpD-like"/>
    <property type="match status" value="1"/>
</dbReference>
<accession>A0A817R225</accession>
<proteinExistence type="predicted"/>
<dbReference type="EMBL" id="CAJNYD010000239">
    <property type="protein sequence ID" value="CAF3236488.1"/>
    <property type="molecule type" value="Genomic_DNA"/>
</dbReference>
<comment type="caution">
    <text evidence="1">The sequence shown here is derived from an EMBL/GenBank/DDBJ whole genome shotgun (WGS) entry which is preliminary data.</text>
</comment>
<gene>
    <name evidence="1" type="ORF">LUA448_LOCUS4029</name>
</gene>
<evidence type="ECO:0000313" key="2">
    <source>
        <dbReference type="Proteomes" id="UP000663833"/>
    </source>
</evidence>
<sequence>MNKWRQNSLFDDKEKVALDLMKRLIQNGGAISEELDKQLKQYFAQAEYLELILTGSFYVMNTWEYHYNLYHTDLMNNDFSRDCIYHAINHQLDRDDKKYETRQLIEYCIRPSSNKEYEDVINGTIYSVLTFDQLKKQNITTESLVDWAIPIDLIERYQHFLDMNNSSSIELFL</sequence>
<dbReference type="Proteomes" id="UP000663833">
    <property type="component" value="Unassembled WGS sequence"/>
</dbReference>
<dbReference type="SUPFAM" id="SSF69118">
    <property type="entry name" value="AhpD-like"/>
    <property type="match status" value="1"/>
</dbReference>
<dbReference type="AlphaFoldDB" id="A0A817R225"/>
<organism evidence="1 2">
    <name type="scientific">Rotaria socialis</name>
    <dbReference type="NCBI Taxonomy" id="392032"/>
    <lineage>
        <taxon>Eukaryota</taxon>
        <taxon>Metazoa</taxon>
        <taxon>Spiralia</taxon>
        <taxon>Gnathifera</taxon>
        <taxon>Rotifera</taxon>
        <taxon>Eurotatoria</taxon>
        <taxon>Bdelloidea</taxon>
        <taxon>Philodinida</taxon>
        <taxon>Philodinidae</taxon>
        <taxon>Rotaria</taxon>
    </lineage>
</organism>
<name>A0A817R225_9BILA</name>